<comment type="catalytic activity">
    <reaction evidence="8">
        <text>ATP + H2O + cellular proteinSide 1 = ADP + phosphate + cellular proteinSide 2.</text>
        <dbReference type="EC" id="7.4.2.8"/>
    </reaction>
</comment>
<keyword evidence="6" id="KW-0653">Protein transport</keyword>
<dbReference type="Pfam" id="PF18269">
    <property type="entry name" value="T3SS_ATPase_C"/>
    <property type="match status" value="1"/>
</dbReference>
<name>A0A853I8G8_9GAMM</name>
<dbReference type="InterPro" id="IPR040627">
    <property type="entry name" value="T3SS_ATPase_C"/>
</dbReference>
<evidence type="ECO:0000256" key="3">
    <source>
        <dbReference type="ARBA" id="ARBA00022490"/>
    </source>
</evidence>
<dbReference type="RefSeq" id="WP_180568211.1">
    <property type="nucleotide sequence ID" value="NZ_JACCKB010000011.1"/>
</dbReference>
<dbReference type="InterPro" id="IPR000194">
    <property type="entry name" value="ATPase_F1/V1/A1_a/bsu_nucl-bd"/>
</dbReference>
<dbReference type="PANTHER" id="PTHR15184">
    <property type="entry name" value="ATP SYNTHASE"/>
    <property type="match status" value="1"/>
</dbReference>
<evidence type="ECO:0000256" key="2">
    <source>
        <dbReference type="ARBA" id="ARBA00022448"/>
    </source>
</evidence>
<protein>
    <submittedName>
        <fullName evidence="10">FliI/YscN family ATPase</fullName>
    </submittedName>
</protein>
<dbReference type="GO" id="GO:0030257">
    <property type="term" value="C:type III protein secretion system complex"/>
    <property type="evidence" value="ECO:0007669"/>
    <property type="project" value="InterPro"/>
</dbReference>
<reference evidence="10 11" key="1">
    <citation type="submission" date="2020-07" db="EMBL/GenBank/DDBJ databases">
        <title>Endozoicomonas sp. nov., isolated from sediment.</title>
        <authorList>
            <person name="Gu T."/>
        </authorList>
    </citation>
    <scope>NUCLEOTIDE SEQUENCE [LARGE SCALE GENOMIC DNA]</scope>
    <source>
        <strain evidence="10 11">SM1973</strain>
    </source>
</reference>
<dbReference type="InterPro" id="IPR020003">
    <property type="entry name" value="ATPase_a/bsu_AS"/>
</dbReference>
<organism evidence="10 11">
    <name type="scientific">Spartinivicinus marinus</name>
    <dbReference type="NCBI Taxonomy" id="2994442"/>
    <lineage>
        <taxon>Bacteria</taxon>
        <taxon>Pseudomonadati</taxon>
        <taxon>Pseudomonadota</taxon>
        <taxon>Gammaproteobacteria</taxon>
        <taxon>Oceanospirillales</taxon>
        <taxon>Zooshikellaceae</taxon>
        <taxon>Spartinivicinus</taxon>
    </lineage>
</organism>
<evidence type="ECO:0000256" key="6">
    <source>
        <dbReference type="ARBA" id="ARBA00022927"/>
    </source>
</evidence>
<dbReference type="InterPro" id="IPR005714">
    <property type="entry name" value="ATPase_T3SS_FliI/YscN"/>
</dbReference>
<evidence type="ECO:0000256" key="5">
    <source>
        <dbReference type="ARBA" id="ARBA00022840"/>
    </source>
</evidence>
<comment type="caution">
    <text evidence="10">The sequence shown here is derived from an EMBL/GenBank/DDBJ whole genome shotgun (WGS) entry which is preliminary data.</text>
</comment>
<dbReference type="InterPro" id="IPR027417">
    <property type="entry name" value="P-loop_NTPase"/>
</dbReference>
<dbReference type="GO" id="GO:0016887">
    <property type="term" value="F:ATP hydrolysis activity"/>
    <property type="evidence" value="ECO:0007669"/>
    <property type="project" value="InterPro"/>
</dbReference>
<dbReference type="InterPro" id="IPR050053">
    <property type="entry name" value="ATPase_alpha/beta_chains"/>
</dbReference>
<dbReference type="GO" id="GO:0005524">
    <property type="term" value="F:ATP binding"/>
    <property type="evidence" value="ECO:0007669"/>
    <property type="project" value="UniProtKB-KW"/>
</dbReference>
<proteinExistence type="predicted"/>
<keyword evidence="2" id="KW-0813">Transport</keyword>
<keyword evidence="3" id="KW-0963">Cytoplasm</keyword>
<accession>A0A853I8G8</accession>
<feature type="domain" description="AAA+ ATPase" evidence="9">
    <location>
        <begin position="183"/>
        <end position="364"/>
    </location>
</feature>
<evidence type="ECO:0000313" key="10">
    <source>
        <dbReference type="EMBL" id="NYZ66181.1"/>
    </source>
</evidence>
<dbReference type="AlphaFoldDB" id="A0A853I8G8"/>
<dbReference type="PROSITE" id="PS00152">
    <property type="entry name" value="ATPASE_ALPHA_BETA"/>
    <property type="match status" value="1"/>
</dbReference>
<dbReference type="GO" id="GO:0008564">
    <property type="term" value="F:protein-exporting ATPase activity"/>
    <property type="evidence" value="ECO:0007669"/>
    <property type="project" value="UniProtKB-EC"/>
</dbReference>
<evidence type="ECO:0000256" key="8">
    <source>
        <dbReference type="ARBA" id="ARBA00034006"/>
    </source>
</evidence>
<dbReference type="CDD" id="cd18117">
    <property type="entry name" value="ATP-synt_flagellum-secretory_path_III_N"/>
    <property type="match status" value="1"/>
</dbReference>
<dbReference type="SUPFAM" id="SSF52540">
    <property type="entry name" value="P-loop containing nucleoside triphosphate hydrolases"/>
    <property type="match status" value="1"/>
</dbReference>
<dbReference type="FunFam" id="3.40.50.12240:FF:000002">
    <property type="entry name" value="Flagellum-specific ATP synthase FliI"/>
    <property type="match status" value="1"/>
</dbReference>
<evidence type="ECO:0000256" key="4">
    <source>
        <dbReference type="ARBA" id="ARBA00022741"/>
    </source>
</evidence>
<keyword evidence="5" id="KW-0067">ATP-binding</keyword>
<dbReference type="GO" id="GO:0030254">
    <property type="term" value="P:protein secretion by the type III secretion system"/>
    <property type="evidence" value="ECO:0007669"/>
    <property type="project" value="InterPro"/>
</dbReference>
<gene>
    <name evidence="10" type="ORF">H0A36_09160</name>
</gene>
<dbReference type="Pfam" id="PF00006">
    <property type="entry name" value="ATP-synt_ab"/>
    <property type="match status" value="1"/>
</dbReference>
<dbReference type="SMART" id="SM00382">
    <property type="entry name" value="AAA"/>
    <property type="match status" value="1"/>
</dbReference>
<dbReference type="GO" id="GO:0005737">
    <property type="term" value="C:cytoplasm"/>
    <property type="evidence" value="ECO:0007669"/>
    <property type="project" value="UniProtKB-SubCell"/>
</dbReference>
<dbReference type="PANTHER" id="PTHR15184:SF62">
    <property type="entry name" value="SPI-2 TYPE 3 SECRETION SYSTEM ATPASE"/>
    <property type="match status" value="1"/>
</dbReference>
<evidence type="ECO:0000256" key="7">
    <source>
        <dbReference type="ARBA" id="ARBA00022967"/>
    </source>
</evidence>
<dbReference type="NCBIfam" id="TIGR01026">
    <property type="entry name" value="fliI_yscN"/>
    <property type="match status" value="1"/>
</dbReference>
<evidence type="ECO:0000259" key="9">
    <source>
        <dbReference type="SMART" id="SM00382"/>
    </source>
</evidence>
<sequence>MVNSSDNQIYNNDLVLCNKIDKWATLLCNTIASYSCVKVLGRVKQVLGTLIEGSVPGAKIGELCRLIDFDLPEQSILAEIVGFTDQTALLSALSPLEGVSSRTYIQPLGCNHRLKIEGDIFGQVVDGFGRAMVDSNKGFFCANPSNDTFSVLADAVSPIEKARITTPLITGIKSLDTFVTLGEGQRIGLFAGAGCGKTTLLASLARSADADVIIFALIGERGRELREFLEHELDDEILSRSIVICATSDRTSMERSRAAFTATAIAEGLRDQGKRVLLLLDSLTRFARAQREIGLAAGEPPARGGFPPSVYTMLPRLIERAGKTNKGSITAIYTILIEKDSMSDPIADEARSLLDGHIVLSRQLAEKGHYPAVDVLGSLSRVMNNIVEPTHSKLAIEARQLLNRYGELEMLIRLGEYQPGSDNISDKAVGFYPKINEFLQQDTRDVYSLEYSTSQLNLLLAS</sequence>
<dbReference type="CDD" id="cd01136">
    <property type="entry name" value="ATPase_flagellum-secretory_path_III"/>
    <property type="match status" value="1"/>
</dbReference>
<keyword evidence="11" id="KW-1185">Reference proteome</keyword>
<evidence type="ECO:0000313" key="11">
    <source>
        <dbReference type="Proteomes" id="UP000569732"/>
    </source>
</evidence>
<comment type="subcellular location">
    <subcellularLocation>
        <location evidence="1">Cytoplasm</location>
    </subcellularLocation>
</comment>
<keyword evidence="7" id="KW-1278">Translocase</keyword>
<dbReference type="EMBL" id="JACCKB010000011">
    <property type="protein sequence ID" value="NYZ66181.1"/>
    <property type="molecule type" value="Genomic_DNA"/>
</dbReference>
<dbReference type="Proteomes" id="UP000569732">
    <property type="component" value="Unassembled WGS sequence"/>
</dbReference>
<dbReference type="InterPro" id="IPR003593">
    <property type="entry name" value="AAA+_ATPase"/>
</dbReference>
<dbReference type="Gene3D" id="3.40.50.12240">
    <property type="match status" value="1"/>
</dbReference>
<keyword evidence="4" id="KW-0547">Nucleotide-binding</keyword>
<dbReference type="GO" id="GO:0046933">
    <property type="term" value="F:proton-transporting ATP synthase activity, rotational mechanism"/>
    <property type="evidence" value="ECO:0007669"/>
    <property type="project" value="TreeGrafter"/>
</dbReference>
<evidence type="ECO:0000256" key="1">
    <source>
        <dbReference type="ARBA" id="ARBA00004496"/>
    </source>
</evidence>